<sequence length="108" mass="10837">MKSNALSWLLRISIAAAVIGGVGTVAGTPLARLGAMNSGEISTLHAALFFATVWIVSSLRIARLKALWRVGLRLTGLRGASGNLLPRGPKARAATGGSVGGAGTSGVS</sequence>
<feature type="transmembrane region" description="Helical" evidence="2">
    <location>
        <begin position="12"/>
        <end position="31"/>
    </location>
</feature>
<keyword evidence="4" id="KW-1185">Reference proteome</keyword>
<dbReference type="EMBL" id="JBHRVD010000001">
    <property type="protein sequence ID" value="MFC3325824.1"/>
    <property type="molecule type" value="Genomic_DNA"/>
</dbReference>
<evidence type="ECO:0000313" key="4">
    <source>
        <dbReference type="Proteomes" id="UP001595648"/>
    </source>
</evidence>
<protein>
    <recommendedName>
        <fullName evidence="5">DUF423 domain-containing protein</fullName>
    </recommendedName>
</protein>
<evidence type="ECO:0000256" key="2">
    <source>
        <dbReference type="SAM" id="Phobius"/>
    </source>
</evidence>
<evidence type="ECO:0000256" key="1">
    <source>
        <dbReference type="SAM" id="MobiDB-lite"/>
    </source>
</evidence>
<feature type="transmembrane region" description="Helical" evidence="2">
    <location>
        <begin position="43"/>
        <end position="62"/>
    </location>
</feature>
<evidence type="ECO:0000313" key="3">
    <source>
        <dbReference type="EMBL" id="MFC3325824.1"/>
    </source>
</evidence>
<organism evidence="3 4">
    <name type="scientific">Mesorhizobium cantuariense</name>
    <dbReference type="NCBI Taxonomy" id="1300275"/>
    <lineage>
        <taxon>Bacteria</taxon>
        <taxon>Pseudomonadati</taxon>
        <taxon>Pseudomonadota</taxon>
        <taxon>Alphaproteobacteria</taxon>
        <taxon>Hyphomicrobiales</taxon>
        <taxon>Phyllobacteriaceae</taxon>
        <taxon>Mesorhizobium</taxon>
    </lineage>
</organism>
<accession>A0ABV7MX09</accession>
<feature type="region of interest" description="Disordered" evidence="1">
    <location>
        <begin position="86"/>
        <end position="108"/>
    </location>
</feature>
<name>A0ABV7MX09_9HYPH</name>
<dbReference type="Proteomes" id="UP001595648">
    <property type="component" value="Unassembled WGS sequence"/>
</dbReference>
<evidence type="ECO:0008006" key="5">
    <source>
        <dbReference type="Google" id="ProtNLM"/>
    </source>
</evidence>
<gene>
    <name evidence="3" type="ORF">ACFOJ9_29285</name>
</gene>
<keyword evidence="2" id="KW-0472">Membrane</keyword>
<keyword evidence="2" id="KW-0812">Transmembrane</keyword>
<reference evidence="4" key="1">
    <citation type="journal article" date="2019" name="Int. J. Syst. Evol. Microbiol.">
        <title>The Global Catalogue of Microorganisms (GCM) 10K type strain sequencing project: providing services to taxonomists for standard genome sequencing and annotation.</title>
        <authorList>
            <consortium name="The Broad Institute Genomics Platform"/>
            <consortium name="The Broad Institute Genome Sequencing Center for Infectious Disease"/>
            <person name="Wu L."/>
            <person name="Ma J."/>
        </authorList>
    </citation>
    <scope>NUCLEOTIDE SEQUENCE [LARGE SCALE GENOMIC DNA]</scope>
    <source>
        <strain evidence="4">ICMP 19515</strain>
    </source>
</reference>
<dbReference type="RefSeq" id="WP_378984098.1">
    <property type="nucleotide sequence ID" value="NZ_JBHRVD010000001.1"/>
</dbReference>
<keyword evidence="2" id="KW-1133">Transmembrane helix</keyword>
<feature type="compositionally biased region" description="Gly residues" evidence="1">
    <location>
        <begin position="97"/>
        <end position="108"/>
    </location>
</feature>
<proteinExistence type="predicted"/>
<comment type="caution">
    <text evidence="3">The sequence shown here is derived from an EMBL/GenBank/DDBJ whole genome shotgun (WGS) entry which is preliminary data.</text>
</comment>